<dbReference type="EMBL" id="FR905830">
    <property type="protein sequence ID" value="CDQ81763.1"/>
    <property type="molecule type" value="Genomic_DNA"/>
</dbReference>
<name>A0A060XQ54_ONCMY</name>
<proteinExistence type="predicted"/>
<sequence>MYFVLNTFSPTPKSTFRMLSRTGTWSNSRTYIENIPEFTKFPLLCICLETWRHASVAALSEVFGCEWVAIRCPCCLGQVGMTAGKIWRREPSDNLCEILQNVVKPHGITNMQKLGHLNNFIKDKGEVSLCV</sequence>
<organism evidence="1 2">
    <name type="scientific">Oncorhynchus mykiss</name>
    <name type="common">Rainbow trout</name>
    <name type="synonym">Salmo gairdneri</name>
    <dbReference type="NCBI Taxonomy" id="8022"/>
    <lineage>
        <taxon>Eukaryota</taxon>
        <taxon>Metazoa</taxon>
        <taxon>Chordata</taxon>
        <taxon>Craniata</taxon>
        <taxon>Vertebrata</taxon>
        <taxon>Euteleostomi</taxon>
        <taxon>Actinopterygii</taxon>
        <taxon>Neopterygii</taxon>
        <taxon>Teleostei</taxon>
        <taxon>Protacanthopterygii</taxon>
        <taxon>Salmoniformes</taxon>
        <taxon>Salmonidae</taxon>
        <taxon>Salmoninae</taxon>
        <taxon>Oncorhynchus</taxon>
    </lineage>
</organism>
<dbReference type="STRING" id="8022.A0A060XQ54"/>
<evidence type="ECO:0000313" key="1">
    <source>
        <dbReference type="EMBL" id="CDQ81763.1"/>
    </source>
</evidence>
<dbReference type="AlphaFoldDB" id="A0A060XQ54"/>
<gene>
    <name evidence="1" type="ORF">GSONMT00020566001</name>
</gene>
<evidence type="ECO:0000313" key="2">
    <source>
        <dbReference type="Proteomes" id="UP000193380"/>
    </source>
</evidence>
<accession>A0A060XQ54</accession>
<reference evidence="1" key="2">
    <citation type="submission" date="2014-03" db="EMBL/GenBank/DDBJ databases">
        <authorList>
            <person name="Genoscope - CEA"/>
        </authorList>
    </citation>
    <scope>NUCLEOTIDE SEQUENCE</scope>
</reference>
<reference evidence="1" key="1">
    <citation type="journal article" date="2014" name="Nat. Commun.">
        <title>The rainbow trout genome provides novel insights into evolution after whole-genome duplication in vertebrates.</title>
        <authorList>
            <person name="Berthelot C."/>
            <person name="Brunet F."/>
            <person name="Chalopin D."/>
            <person name="Juanchich A."/>
            <person name="Bernard M."/>
            <person name="Noel B."/>
            <person name="Bento P."/>
            <person name="Da Silva C."/>
            <person name="Labadie K."/>
            <person name="Alberti A."/>
            <person name="Aury J.M."/>
            <person name="Louis A."/>
            <person name="Dehais P."/>
            <person name="Bardou P."/>
            <person name="Montfort J."/>
            <person name="Klopp C."/>
            <person name="Cabau C."/>
            <person name="Gaspin C."/>
            <person name="Thorgaard G.H."/>
            <person name="Boussaha M."/>
            <person name="Quillet E."/>
            <person name="Guyomard R."/>
            <person name="Galiana D."/>
            <person name="Bobe J."/>
            <person name="Volff J.N."/>
            <person name="Genet C."/>
            <person name="Wincker P."/>
            <person name="Jaillon O."/>
            <person name="Roest Crollius H."/>
            <person name="Guiguen Y."/>
        </authorList>
    </citation>
    <scope>NUCLEOTIDE SEQUENCE [LARGE SCALE GENOMIC DNA]</scope>
</reference>
<dbReference type="PaxDb" id="8022-A0A060XQ54"/>
<protein>
    <submittedName>
        <fullName evidence="1">Uncharacterized protein</fullName>
    </submittedName>
</protein>
<dbReference type="Proteomes" id="UP000193380">
    <property type="component" value="Unassembled WGS sequence"/>
</dbReference>